<name>A0A0R1WIV7_9LACO</name>
<evidence type="ECO:0000256" key="2">
    <source>
        <dbReference type="ARBA" id="ARBA00010792"/>
    </source>
</evidence>
<keyword evidence="10" id="KW-1185">Reference proteome</keyword>
<dbReference type="InterPro" id="IPR032816">
    <property type="entry name" value="VTT_dom"/>
</dbReference>
<dbReference type="Proteomes" id="UP000051302">
    <property type="component" value="Unassembled WGS sequence"/>
</dbReference>
<dbReference type="STRING" id="1423774.FD31_GL002438"/>
<dbReference type="InterPro" id="IPR032818">
    <property type="entry name" value="DedA-like"/>
</dbReference>
<comment type="similarity">
    <text evidence="2 7">Belongs to the DedA family.</text>
</comment>
<evidence type="ECO:0000256" key="7">
    <source>
        <dbReference type="RuleBase" id="RU367016"/>
    </source>
</evidence>
<feature type="transmembrane region" description="Helical" evidence="7">
    <location>
        <begin position="156"/>
        <end position="181"/>
    </location>
</feature>
<dbReference type="PANTHER" id="PTHR30353:SF0">
    <property type="entry name" value="TRANSMEMBRANE PROTEIN"/>
    <property type="match status" value="1"/>
</dbReference>
<evidence type="ECO:0000313" key="10">
    <source>
        <dbReference type="Proteomes" id="UP000051302"/>
    </source>
</evidence>
<keyword evidence="4 7" id="KW-0812">Transmembrane</keyword>
<dbReference type="PATRIC" id="fig|1423774.3.peg.2532"/>
<gene>
    <name evidence="9" type="ORF">FD31_GL002438</name>
</gene>
<dbReference type="AlphaFoldDB" id="A0A0R1WIV7"/>
<keyword evidence="3 7" id="KW-1003">Cell membrane</keyword>
<reference evidence="9 10" key="1">
    <citation type="journal article" date="2015" name="Genome Announc.">
        <title>Expanding the biotechnology potential of lactobacilli through comparative genomics of 213 strains and associated genera.</title>
        <authorList>
            <person name="Sun Z."/>
            <person name="Harris H.M."/>
            <person name="McCann A."/>
            <person name="Guo C."/>
            <person name="Argimon S."/>
            <person name="Zhang W."/>
            <person name="Yang X."/>
            <person name="Jeffery I.B."/>
            <person name="Cooney J.C."/>
            <person name="Kagawa T.F."/>
            <person name="Liu W."/>
            <person name="Song Y."/>
            <person name="Salvetti E."/>
            <person name="Wrobel A."/>
            <person name="Rasinkangas P."/>
            <person name="Parkhill J."/>
            <person name="Rea M.C."/>
            <person name="O'Sullivan O."/>
            <person name="Ritari J."/>
            <person name="Douillard F.P."/>
            <person name="Paul Ross R."/>
            <person name="Yang R."/>
            <person name="Briner A.E."/>
            <person name="Felis G.E."/>
            <person name="de Vos W.M."/>
            <person name="Barrangou R."/>
            <person name="Klaenhammer T.R."/>
            <person name="Caufield P.W."/>
            <person name="Cui Y."/>
            <person name="Zhang H."/>
            <person name="O'Toole P.W."/>
        </authorList>
    </citation>
    <scope>NUCLEOTIDE SEQUENCE [LARGE SCALE GENOMIC DNA]</scope>
    <source>
        <strain evidence="9 10">DSM 16982</strain>
    </source>
</reference>
<evidence type="ECO:0000256" key="6">
    <source>
        <dbReference type="ARBA" id="ARBA00023136"/>
    </source>
</evidence>
<dbReference type="PANTHER" id="PTHR30353">
    <property type="entry name" value="INNER MEMBRANE PROTEIN DEDA-RELATED"/>
    <property type="match status" value="1"/>
</dbReference>
<evidence type="ECO:0000313" key="9">
    <source>
        <dbReference type="EMBL" id="KRM17679.1"/>
    </source>
</evidence>
<feature type="domain" description="VTT" evidence="8">
    <location>
        <begin position="47"/>
        <end position="174"/>
    </location>
</feature>
<dbReference type="GO" id="GO:0005886">
    <property type="term" value="C:plasma membrane"/>
    <property type="evidence" value="ECO:0007669"/>
    <property type="project" value="UniProtKB-SubCell"/>
</dbReference>
<proteinExistence type="inferred from homology"/>
<feature type="transmembrane region" description="Helical" evidence="7">
    <location>
        <begin position="25"/>
        <end position="47"/>
    </location>
</feature>
<evidence type="ECO:0000256" key="4">
    <source>
        <dbReference type="ARBA" id="ARBA00022692"/>
    </source>
</evidence>
<organism evidence="9 10">
    <name type="scientific">Companilactobacillus nantensis DSM 16982</name>
    <dbReference type="NCBI Taxonomy" id="1423774"/>
    <lineage>
        <taxon>Bacteria</taxon>
        <taxon>Bacillati</taxon>
        <taxon>Bacillota</taxon>
        <taxon>Bacilli</taxon>
        <taxon>Lactobacillales</taxon>
        <taxon>Lactobacillaceae</taxon>
        <taxon>Companilactobacillus</taxon>
    </lineage>
</organism>
<sequence>MITAIVTFLFHLDTVLPQLMSQSGLMVYGLIFLMIFIETGIVVLPFLPGDSLLFLCGSLAAISNSSLNPLLLIVLLGLAASLGDSLNFEIGKRFGEHISQSPRWQKIVKPKHLQQAHEFFDRHGNSAMFLGRFMPIIRTLVPFTAGGSEMKYKNFLIYNIIGGFSWVLLCIGAGFFFGNIAVVKNHFSLIMVMIVVISLLPIMIITLRNYLSNRGGLD</sequence>
<dbReference type="RefSeq" id="WP_057891529.1">
    <property type="nucleotide sequence ID" value="NZ_AZFV01000007.1"/>
</dbReference>
<evidence type="ECO:0000256" key="1">
    <source>
        <dbReference type="ARBA" id="ARBA00004651"/>
    </source>
</evidence>
<feature type="transmembrane region" description="Helical" evidence="7">
    <location>
        <begin position="67"/>
        <end position="86"/>
    </location>
</feature>
<comment type="caution">
    <text evidence="9">The sequence shown here is derived from an EMBL/GenBank/DDBJ whole genome shotgun (WGS) entry which is preliminary data.</text>
</comment>
<dbReference type="Pfam" id="PF09335">
    <property type="entry name" value="VTT_dom"/>
    <property type="match status" value="1"/>
</dbReference>
<accession>A0A0R1WIV7</accession>
<keyword evidence="6 7" id="KW-0472">Membrane</keyword>
<evidence type="ECO:0000256" key="5">
    <source>
        <dbReference type="ARBA" id="ARBA00022989"/>
    </source>
</evidence>
<evidence type="ECO:0000259" key="8">
    <source>
        <dbReference type="Pfam" id="PF09335"/>
    </source>
</evidence>
<comment type="subcellular location">
    <subcellularLocation>
        <location evidence="1 7">Cell membrane</location>
        <topology evidence="1 7">Multi-pass membrane protein</topology>
    </subcellularLocation>
</comment>
<protein>
    <submittedName>
        <fullName evidence="9">DedA protein (DSG-1 protein)</fullName>
    </submittedName>
</protein>
<dbReference type="EMBL" id="AZFV01000007">
    <property type="protein sequence ID" value="KRM17679.1"/>
    <property type="molecule type" value="Genomic_DNA"/>
</dbReference>
<evidence type="ECO:0000256" key="3">
    <source>
        <dbReference type="ARBA" id="ARBA00022475"/>
    </source>
</evidence>
<keyword evidence="5 7" id="KW-1133">Transmembrane helix</keyword>
<feature type="transmembrane region" description="Helical" evidence="7">
    <location>
        <begin position="187"/>
        <end position="207"/>
    </location>
</feature>